<dbReference type="STRING" id="105984.A0A427XIX6"/>
<keyword evidence="3" id="KW-1185">Reference proteome</keyword>
<dbReference type="GeneID" id="39586959"/>
<evidence type="ECO:0000259" key="1">
    <source>
        <dbReference type="Pfam" id="PF08635"/>
    </source>
</evidence>
<comment type="caution">
    <text evidence="2">The sequence shown here is derived from an EMBL/GenBank/DDBJ whole genome shotgun (WGS) entry which is preliminary data.</text>
</comment>
<sequence length="372" mass="40618">MTVSDPFNVLLLGAGMVNFGTIEGPWCHTTRIENAEQQLGIKRAADVVGYSTSQVFPNIEAAARGLSAESTPHLIIFGIPPNFRGSSLSGSDAELQAQHHFPRAALFLEKPITSGTAEDAKSVSSLLSSAGTRTSVGYMLRYLEATQQMKRIIQEHNLTVTATIAMYLMAYEFAGTNDRVSYFDLRQEPGPIVSQATHIVDLCRYLAGSEADLDTVLAHVLEVSEAPGRLSRCTFESDIPDEFSIPRITDAIWKWESGATATLVHGVALHDGGYDTELTVLADGWKLKLVDPYGTPQLHVRRPGQEITEVTTYTSDDPFYTEVSSFIDIIGDSASDRAVLCSYDDAIATYELTWAIRAAGEVSATKRKAKRM</sequence>
<proteinExistence type="predicted"/>
<dbReference type="RefSeq" id="XP_028473834.1">
    <property type="nucleotide sequence ID" value="XM_028618156.1"/>
</dbReference>
<dbReference type="AlphaFoldDB" id="A0A427XIX6"/>
<dbReference type="Pfam" id="PF08635">
    <property type="entry name" value="ox_reductase_C"/>
    <property type="match status" value="1"/>
</dbReference>
<dbReference type="PANTHER" id="PTHR43249:SF1">
    <property type="entry name" value="D-GLUCOSIDE 3-DEHYDROGENASE"/>
    <property type="match status" value="1"/>
</dbReference>
<dbReference type="Proteomes" id="UP000279236">
    <property type="component" value="Unassembled WGS sequence"/>
</dbReference>
<dbReference type="EMBL" id="RSCE01000012">
    <property type="protein sequence ID" value="RSH78687.1"/>
    <property type="molecule type" value="Genomic_DNA"/>
</dbReference>
<evidence type="ECO:0000313" key="3">
    <source>
        <dbReference type="Proteomes" id="UP000279236"/>
    </source>
</evidence>
<reference evidence="2 3" key="1">
    <citation type="submission" date="2018-11" db="EMBL/GenBank/DDBJ databases">
        <title>Genome sequence of Apiotrichum porosum DSM 27194.</title>
        <authorList>
            <person name="Aliyu H."/>
            <person name="Gorte O."/>
            <person name="Ochsenreither K."/>
        </authorList>
    </citation>
    <scope>NUCLEOTIDE SEQUENCE [LARGE SCALE GENOMIC DNA]</scope>
    <source>
        <strain evidence="2 3">DSM 27194</strain>
    </source>
</reference>
<dbReference type="Gene3D" id="3.30.360.10">
    <property type="entry name" value="Dihydrodipicolinate Reductase, domain 2"/>
    <property type="match status" value="1"/>
</dbReference>
<dbReference type="SUPFAM" id="SSF55347">
    <property type="entry name" value="Glyceraldehyde-3-phosphate dehydrogenase-like, C-terminal domain"/>
    <property type="match status" value="1"/>
</dbReference>
<dbReference type="Gene3D" id="3.40.50.720">
    <property type="entry name" value="NAD(P)-binding Rossmann-like Domain"/>
    <property type="match status" value="1"/>
</dbReference>
<dbReference type="OrthoDB" id="10250282at2759"/>
<organism evidence="2 3">
    <name type="scientific">Apiotrichum porosum</name>
    <dbReference type="NCBI Taxonomy" id="105984"/>
    <lineage>
        <taxon>Eukaryota</taxon>
        <taxon>Fungi</taxon>
        <taxon>Dikarya</taxon>
        <taxon>Basidiomycota</taxon>
        <taxon>Agaricomycotina</taxon>
        <taxon>Tremellomycetes</taxon>
        <taxon>Trichosporonales</taxon>
        <taxon>Trichosporonaceae</taxon>
        <taxon>Apiotrichum</taxon>
    </lineage>
</organism>
<feature type="domain" description="Oxidoreductase putative C-terminal" evidence="1">
    <location>
        <begin position="141"/>
        <end position="285"/>
    </location>
</feature>
<evidence type="ECO:0000313" key="2">
    <source>
        <dbReference type="EMBL" id="RSH78687.1"/>
    </source>
</evidence>
<dbReference type="PANTHER" id="PTHR43249">
    <property type="entry name" value="UDP-N-ACETYL-2-AMINO-2-DEOXY-D-GLUCURONATE OXIDASE"/>
    <property type="match status" value="1"/>
</dbReference>
<dbReference type="InterPro" id="IPR052515">
    <property type="entry name" value="Gfo/Idh/MocA_Oxidoreductase"/>
</dbReference>
<dbReference type="InterPro" id="IPR013944">
    <property type="entry name" value="OxRdtase_put_C"/>
</dbReference>
<gene>
    <name evidence="2" type="ORF">EHS24_002416</name>
</gene>
<name>A0A427XIX6_9TREE</name>
<protein>
    <recommendedName>
        <fullName evidence="1">Oxidoreductase putative C-terminal domain-containing protein</fullName>
    </recommendedName>
</protein>
<accession>A0A427XIX6</accession>